<comment type="caution">
    <text evidence="1">The sequence shown here is derived from an EMBL/GenBank/DDBJ whole genome shotgun (WGS) entry which is preliminary data.</text>
</comment>
<proteinExistence type="predicted"/>
<keyword evidence="2" id="KW-1185">Reference proteome</keyword>
<gene>
    <name evidence="1" type="ORF">CEXT_454341</name>
</gene>
<evidence type="ECO:0000313" key="1">
    <source>
        <dbReference type="EMBL" id="GIX76968.1"/>
    </source>
</evidence>
<name>A0AAV4MZ18_CAEEX</name>
<dbReference type="EMBL" id="BPLR01002706">
    <property type="protein sequence ID" value="GIX76968.1"/>
    <property type="molecule type" value="Genomic_DNA"/>
</dbReference>
<reference evidence="1 2" key="1">
    <citation type="submission" date="2021-06" db="EMBL/GenBank/DDBJ databases">
        <title>Caerostris extrusa draft genome.</title>
        <authorList>
            <person name="Kono N."/>
            <person name="Arakawa K."/>
        </authorList>
    </citation>
    <scope>NUCLEOTIDE SEQUENCE [LARGE SCALE GENOMIC DNA]</scope>
</reference>
<dbReference type="Proteomes" id="UP001054945">
    <property type="component" value="Unassembled WGS sequence"/>
</dbReference>
<organism evidence="1 2">
    <name type="scientific">Caerostris extrusa</name>
    <name type="common">Bark spider</name>
    <name type="synonym">Caerostris bankana</name>
    <dbReference type="NCBI Taxonomy" id="172846"/>
    <lineage>
        <taxon>Eukaryota</taxon>
        <taxon>Metazoa</taxon>
        <taxon>Ecdysozoa</taxon>
        <taxon>Arthropoda</taxon>
        <taxon>Chelicerata</taxon>
        <taxon>Arachnida</taxon>
        <taxon>Araneae</taxon>
        <taxon>Araneomorphae</taxon>
        <taxon>Entelegynae</taxon>
        <taxon>Araneoidea</taxon>
        <taxon>Araneidae</taxon>
        <taxon>Caerostris</taxon>
    </lineage>
</organism>
<evidence type="ECO:0000313" key="2">
    <source>
        <dbReference type="Proteomes" id="UP001054945"/>
    </source>
</evidence>
<sequence length="101" mass="10985">MPSSYIFLNNIKCPNCNTAQASKSHPDLFRATNNGISTAKRNPRLNPISSKALTLRGLSSSRDEYEENGVEWFFGTARAQPLGVSPGFTLGLTDAPVRPCN</sequence>
<dbReference type="AlphaFoldDB" id="A0AAV4MZ18"/>
<protein>
    <submittedName>
        <fullName evidence="1">Uncharacterized protein</fullName>
    </submittedName>
</protein>
<accession>A0AAV4MZ18</accession>